<accession>A0A916IYG9</accession>
<dbReference type="EMBL" id="CAJPUY010000029">
    <property type="protein sequence ID" value="CAG2156343.1"/>
    <property type="molecule type" value="Genomic_DNA"/>
</dbReference>
<dbReference type="Pfam" id="PF17151">
    <property type="entry name" value="CHASE7"/>
    <property type="match status" value="1"/>
</dbReference>
<evidence type="ECO:0000313" key="3">
    <source>
        <dbReference type="Proteomes" id="UP000672934"/>
    </source>
</evidence>
<comment type="caution">
    <text evidence="2">The sequence shown here is derived from an EMBL/GenBank/DDBJ whole genome shotgun (WGS) entry which is preliminary data.</text>
</comment>
<sequence>MSFLRSTAERLLAEQSAAFDSASDAPLRRVLEEQDNPLWSLQVPESDAPVRGIGSHELGSIPGLHRNDSMLVEDLKLSRLMSRLLSVQHQMSANVAYTMFVSSDLAPVPRIP</sequence>
<evidence type="ECO:0000313" key="2">
    <source>
        <dbReference type="EMBL" id="CAG2156343.1"/>
    </source>
</evidence>
<name>A0A916IYG9_9BURK</name>
<keyword evidence="3" id="KW-1185">Reference proteome</keyword>
<reference evidence="2" key="1">
    <citation type="submission" date="2021-03" db="EMBL/GenBank/DDBJ databases">
        <authorList>
            <person name="Peeters C."/>
        </authorList>
    </citation>
    <scope>NUCLEOTIDE SEQUENCE</scope>
    <source>
        <strain evidence="2">LMG 31506</strain>
    </source>
</reference>
<proteinExistence type="predicted"/>
<organism evidence="2 3">
    <name type="scientific">Cupriavidus yeoncheonensis</name>
    <dbReference type="NCBI Taxonomy" id="1462994"/>
    <lineage>
        <taxon>Bacteria</taxon>
        <taxon>Pseudomonadati</taxon>
        <taxon>Pseudomonadota</taxon>
        <taxon>Betaproteobacteria</taxon>
        <taxon>Burkholderiales</taxon>
        <taxon>Burkholderiaceae</taxon>
        <taxon>Cupriavidus</taxon>
    </lineage>
</organism>
<gene>
    <name evidence="2" type="ORF">LMG31506_05667</name>
</gene>
<dbReference type="Proteomes" id="UP000672934">
    <property type="component" value="Unassembled WGS sequence"/>
</dbReference>
<dbReference type="AlphaFoldDB" id="A0A916IYG9"/>
<dbReference type="InterPro" id="IPR033416">
    <property type="entry name" value="CHASE7"/>
</dbReference>
<evidence type="ECO:0000259" key="1">
    <source>
        <dbReference type="Pfam" id="PF17151"/>
    </source>
</evidence>
<feature type="domain" description="Periplasmic sensor" evidence="1">
    <location>
        <begin position="2"/>
        <end position="103"/>
    </location>
</feature>
<protein>
    <recommendedName>
        <fullName evidence="1">Periplasmic sensor domain-containing protein</fullName>
    </recommendedName>
</protein>